<evidence type="ECO:0000256" key="2">
    <source>
        <dbReference type="ARBA" id="ARBA00010671"/>
    </source>
</evidence>
<feature type="domain" description="Orn/Lys/Arg decarboxylase C-terminal" evidence="7">
    <location>
        <begin position="397"/>
        <end position="441"/>
    </location>
</feature>
<evidence type="ECO:0000259" key="7">
    <source>
        <dbReference type="Pfam" id="PF03711"/>
    </source>
</evidence>
<accession>A0ABR7IB33</accession>
<feature type="domain" description="Orn/Lys/Arg decarboxylases family 1 pyridoxal-P attachment site" evidence="6">
    <location>
        <begin position="6"/>
        <end position="311"/>
    </location>
</feature>
<proteinExistence type="inferred from homology"/>
<evidence type="ECO:0000256" key="5">
    <source>
        <dbReference type="ARBA" id="ARBA00023239"/>
    </source>
</evidence>
<dbReference type="EMBL" id="JACOQH010000006">
    <property type="protein sequence ID" value="MBC5754156.1"/>
    <property type="molecule type" value="Genomic_DNA"/>
</dbReference>
<dbReference type="InterPro" id="IPR052357">
    <property type="entry name" value="Orn_Lys_Arg_decarboxylase-I"/>
</dbReference>
<keyword evidence="8" id="KW-0808">Transferase</keyword>
<dbReference type="Gene3D" id="3.90.105.10">
    <property type="entry name" value="Molybdopterin biosynthesis moea protein, domain 2"/>
    <property type="match status" value="1"/>
</dbReference>
<evidence type="ECO:0000256" key="1">
    <source>
        <dbReference type="ARBA" id="ARBA00001933"/>
    </source>
</evidence>
<keyword evidence="9" id="KW-1185">Reference proteome</keyword>
<dbReference type="SUPFAM" id="SSF53383">
    <property type="entry name" value="PLP-dependent transferases"/>
    <property type="match status" value="1"/>
</dbReference>
<dbReference type="Pfam" id="PF03711">
    <property type="entry name" value="OKR_DC_1_C"/>
    <property type="match status" value="1"/>
</dbReference>
<dbReference type="InterPro" id="IPR036633">
    <property type="entry name" value="Prn/Lys/Arg_de-COase_C_sf"/>
</dbReference>
<keyword evidence="8" id="KW-0032">Aminotransferase</keyword>
<dbReference type="InterPro" id="IPR008286">
    <property type="entry name" value="Prn/Lys/Arg_de-COase_C"/>
</dbReference>
<evidence type="ECO:0000259" key="6">
    <source>
        <dbReference type="Pfam" id="PF01276"/>
    </source>
</evidence>
<comment type="similarity">
    <text evidence="2">Belongs to the Orn/Lys/Arg decarboxylase class-I family.</text>
</comment>
<gene>
    <name evidence="8" type="ORF">H8Z76_09070</name>
</gene>
<dbReference type="InterPro" id="IPR015424">
    <property type="entry name" value="PyrdxlP-dep_Trfase"/>
</dbReference>
<dbReference type="PANTHER" id="PTHR43277:SF4">
    <property type="entry name" value="ARGININE DECARBOXYLASE"/>
    <property type="match status" value="1"/>
</dbReference>
<evidence type="ECO:0000313" key="9">
    <source>
        <dbReference type="Proteomes" id="UP000621540"/>
    </source>
</evidence>
<keyword evidence="4" id="KW-0663">Pyridoxal phosphate</keyword>
<dbReference type="GO" id="GO:0008483">
    <property type="term" value="F:transaminase activity"/>
    <property type="evidence" value="ECO:0007669"/>
    <property type="project" value="UniProtKB-KW"/>
</dbReference>
<dbReference type="Proteomes" id="UP000621540">
    <property type="component" value="Unassembled WGS sequence"/>
</dbReference>
<dbReference type="InterPro" id="IPR000310">
    <property type="entry name" value="Orn/Lys/Arg_deCO2ase_major_dom"/>
</dbReference>
<evidence type="ECO:0000313" key="8">
    <source>
        <dbReference type="EMBL" id="MBC5754156.1"/>
    </source>
</evidence>
<dbReference type="PANTHER" id="PTHR43277">
    <property type="entry name" value="ARGININE DECARBOXYLASE"/>
    <property type="match status" value="1"/>
</dbReference>
<comment type="cofactor">
    <cofactor evidence="1">
        <name>pyridoxal 5'-phosphate</name>
        <dbReference type="ChEBI" id="CHEBI:597326"/>
    </cofactor>
</comment>
<dbReference type="Gene3D" id="3.40.640.10">
    <property type="entry name" value="Type I PLP-dependent aspartate aminotransferase-like (Major domain)"/>
    <property type="match status" value="1"/>
</dbReference>
<name>A0ABR7IB33_9FIRM</name>
<dbReference type="InterPro" id="IPR015421">
    <property type="entry name" value="PyrdxlP-dep_Trfase_major"/>
</dbReference>
<keyword evidence="5" id="KW-0456">Lyase</keyword>
<evidence type="ECO:0000256" key="4">
    <source>
        <dbReference type="ARBA" id="ARBA00022898"/>
    </source>
</evidence>
<protein>
    <submittedName>
        <fullName evidence="8">Aminotransferase class V-fold PLP-dependent enzyme</fullName>
    </submittedName>
</protein>
<dbReference type="SUPFAM" id="SSF55904">
    <property type="entry name" value="Ornithine decarboxylase C-terminal domain"/>
    <property type="match status" value="1"/>
</dbReference>
<reference evidence="8 9" key="1">
    <citation type="submission" date="2020-08" db="EMBL/GenBank/DDBJ databases">
        <title>Genome public.</title>
        <authorList>
            <person name="Liu C."/>
            <person name="Sun Q."/>
        </authorList>
    </citation>
    <scope>NUCLEOTIDE SEQUENCE [LARGE SCALE GENOMIC DNA]</scope>
    <source>
        <strain evidence="8 9">BX0805</strain>
    </source>
</reference>
<comment type="caution">
    <text evidence="8">The sequence shown here is derived from an EMBL/GenBank/DDBJ whole genome shotgun (WGS) entry which is preliminary data.</text>
</comment>
<evidence type="ECO:0000256" key="3">
    <source>
        <dbReference type="ARBA" id="ARBA00022793"/>
    </source>
</evidence>
<sequence length="470" mass="52255">MEQLDQKLEKYATGETYPFHMPGHKRAGLFFPNPYQIDITEIDGFDNLHHPEGILKDGMAHTAKVFGAKQTFYLVNGSTCGLLAAVSAAVPKRGRLLMARNCHKAVYHAAYLRELSVDYLYPQITEVGIQGAIRPDEVRLALAGEKKHDAVVITSPTYDGVVSDIEAIARIVHEHGIPLIVDEAHGAHFGFSEAFPVSAKALGADVVIQSIHKTLPAFTQTALLHLQSDWVSEAEMRKFLGIYETSSPSYIFMAGIEKCVRMLEKDGGRLFSDYEARLREFFEKTKKLQKIKILKRSDFGTEEAFDFDPSKLILSVRDTDMTGQELYDILLSRYGLQMEMASGFYVTAMTSIMDRKEGFDRLAEALLAVDGTLGSKKDASGDFIKRVYRENEKKMEIADAVDGGVRKVSFDQAEGKIAAEYVYLYPPGIPMLVPGEQITGQVVENMKNCGKLGLNVQGTVEDGWINVVNF</sequence>
<dbReference type="Pfam" id="PF01276">
    <property type="entry name" value="OKR_DC_1"/>
    <property type="match status" value="1"/>
</dbReference>
<keyword evidence="3" id="KW-0210">Decarboxylase</keyword>
<organism evidence="8 9">
    <name type="scientific">Roseburia yibonii</name>
    <dbReference type="NCBI Taxonomy" id="2763063"/>
    <lineage>
        <taxon>Bacteria</taxon>
        <taxon>Bacillati</taxon>
        <taxon>Bacillota</taxon>
        <taxon>Clostridia</taxon>
        <taxon>Lachnospirales</taxon>
        <taxon>Lachnospiraceae</taxon>
        <taxon>Roseburia</taxon>
    </lineage>
</organism>